<comment type="caution">
    <text evidence="2">The sequence shown here is derived from an EMBL/GenBank/DDBJ whole genome shotgun (WGS) entry which is preliminary data.</text>
</comment>
<keyword evidence="1" id="KW-1133">Transmembrane helix</keyword>
<dbReference type="Pfam" id="PF10823">
    <property type="entry name" value="DUF2568"/>
    <property type="match status" value="1"/>
</dbReference>
<feature type="transmembrane region" description="Helical" evidence="1">
    <location>
        <begin position="5"/>
        <end position="24"/>
    </location>
</feature>
<dbReference type="AlphaFoldDB" id="A0AAW6SRX7"/>
<feature type="transmembrane region" description="Helical" evidence="1">
    <location>
        <begin position="86"/>
        <end position="106"/>
    </location>
</feature>
<organism evidence="2 3">
    <name type="scientific">Heyndrickxia oleronia</name>
    <dbReference type="NCBI Taxonomy" id="38875"/>
    <lineage>
        <taxon>Bacteria</taxon>
        <taxon>Bacillati</taxon>
        <taxon>Bacillota</taxon>
        <taxon>Bacilli</taxon>
        <taxon>Bacillales</taxon>
        <taxon>Bacillaceae</taxon>
        <taxon>Heyndrickxia</taxon>
    </lineage>
</organism>
<reference evidence="2" key="1">
    <citation type="submission" date="2023-03" db="EMBL/GenBank/DDBJ databases">
        <title>Bacterial isolates from washroom surfaces on a university campus.</title>
        <authorList>
            <person name="Holman D.B."/>
            <person name="Gzyl K.E."/>
            <person name="Taheri A.E."/>
        </authorList>
    </citation>
    <scope>NUCLEOTIDE SEQUENCE</scope>
    <source>
        <strain evidence="2">RD03</strain>
    </source>
</reference>
<dbReference type="Proteomes" id="UP001159179">
    <property type="component" value="Unassembled WGS sequence"/>
</dbReference>
<dbReference type="RefSeq" id="WP_280615476.1">
    <property type="nucleotide sequence ID" value="NZ_JAROYP010000001.1"/>
</dbReference>
<sequence length="108" mass="12188">MVINLALRFILEICALVSLGYWGFHLDMGYIFKILIGISSPLLMAIIWGTFVSPKAPIPVRGIKRVLLEIIIFGFATLALCSVGHPFLAMFFAVLVVFNMLFLRIWEQ</sequence>
<evidence type="ECO:0000313" key="3">
    <source>
        <dbReference type="Proteomes" id="UP001159179"/>
    </source>
</evidence>
<evidence type="ECO:0000256" key="1">
    <source>
        <dbReference type="SAM" id="Phobius"/>
    </source>
</evidence>
<dbReference type="InterPro" id="IPR021214">
    <property type="entry name" value="DUF2568"/>
</dbReference>
<keyword evidence="1" id="KW-0812">Transmembrane</keyword>
<feature type="transmembrane region" description="Helical" evidence="1">
    <location>
        <begin position="63"/>
        <end position="80"/>
    </location>
</feature>
<protein>
    <submittedName>
        <fullName evidence="2">YrdB family protein</fullName>
    </submittedName>
</protein>
<keyword evidence="1" id="KW-0472">Membrane</keyword>
<accession>A0AAW6SRX7</accession>
<evidence type="ECO:0000313" key="2">
    <source>
        <dbReference type="EMBL" id="MDH5159577.1"/>
    </source>
</evidence>
<feature type="transmembrane region" description="Helical" evidence="1">
    <location>
        <begin position="30"/>
        <end position="51"/>
    </location>
</feature>
<dbReference type="EMBL" id="JAROYP010000001">
    <property type="protein sequence ID" value="MDH5159577.1"/>
    <property type="molecule type" value="Genomic_DNA"/>
</dbReference>
<proteinExistence type="predicted"/>
<name>A0AAW6SRX7_9BACI</name>
<gene>
    <name evidence="2" type="ORF">P5X88_01435</name>
</gene>